<dbReference type="Gene3D" id="1.20.1070.10">
    <property type="entry name" value="Rhodopsin 7-helix transmembrane proteins"/>
    <property type="match status" value="1"/>
</dbReference>
<evidence type="ECO:0000256" key="8">
    <source>
        <dbReference type="SAM" id="MobiDB-lite"/>
    </source>
</evidence>
<evidence type="ECO:0000256" key="4">
    <source>
        <dbReference type="ARBA" id="ARBA00023040"/>
    </source>
</evidence>
<keyword evidence="5 9" id="KW-0472">Membrane</keyword>
<keyword evidence="3 9" id="KW-1133">Transmembrane helix</keyword>
<evidence type="ECO:0000313" key="11">
    <source>
        <dbReference type="EMBL" id="CAJ0604840.1"/>
    </source>
</evidence>
<comment type="subcellular location">
    <subcellularLocation>
        <location evidence="1">Membrane</location>
        <topology evidence="1">Multi-pass membrane protein</topology>
    </subcellularLocation>
</comment>
<keyword evidence="2 9" id="KW-0812">Transmembrane</keyword>
<dbReference type="SUPFAM" id="SSF81321">
    <property type="entry name" value="Family A G protein-coupled receptor-like"/>
    <property type="match status" value="1"/>
</dbReference>
<keyword evidence="7" id="KW-0807">Transducer</keyword>
<dbReference type="GO" id="GO:0004930">
    <property type="term" value="F:G protein-coupled receptor activity"/>
    <property type="evidence" value="ECO:0007669"/>
    <property type="project" value="UniProtKB-KW"/>
</dbReference>
<dbReference type="PRINTS" id="PR00237">
    <property type="entry name" value="GPCRRHODOPSN"/>
</dbReference>
<evidence type="ECO:0000256" key="7">
    <source>
        <dbReference type="ARBA" id="ARBA00023224"/>
    </source>
</evidence>
<dbReference type="Proteomes" id="UP001176961">
    <property type="component" value="Unassembled WGS sequence"/>
</dbReference>
<protein>
    <recommendedName>
        <fullName evidence="10">G-protein coupled receptors family 1 profile domain-containing protein</fullName>
    </recommendedName>
</protein>
<feature type="transmembrane region" description="Helical" evidence="9">
    <location>
        <begin position="161"/>
        <end position="181"/>
    </location>
</feature>
<evidence type="ECO:0000256" key="5">
    <source>
        <dbReference type="ARBA" id="ARBA00023136"/>
    </source>
</evidence>
<evidence type="ECO:0000256" key="3">
    <source>
        <dbReference type="ARBA" id="ARBA00022989"/>
    </source>
</evidence>
<evidence type="ECO:0000259" key="10">
    <source>
        <dbReference type="PROSITE" id="PS50262"/>
    </source>
</evidence>
<keyword evidence="4" id="KW-0297">G-protein coupled receptor</keyword>
<name>A0AA36H653_CYLNA</name>
<dbReference type="AlphaFoldDB" id="A0AA36H653"/>
<feature type="transmembrane region" description="Helical" evidence="9">
    <location>
        <begin position="28"/>
        <end position="46"/>
    </location>
</feature>
<feature type="transmembrane region" description="Helical" evidence="9">
    <location>
        <begin position="123"/>
        <end position="141"/>
    </location>
</feature>
<feature type="transmembrane region" description="Helical" evidence="9">
    <location>
        <begin position="80"/>
        <end position="102"/>
    </location>
</feature>
<keyword evidence="12" id="KW-1185">Reference proteome</keyword>
<dbReference type="InterPro" id="IPR000276">
    <property type="entry name" value="GPCR_Rhodpsn"/>
</dbReference>
<evidence type="ECO:0000256" key="1">
    <source>
        <dbReference type="ARBA" id="ARBA00004141"/>
    </source>
</evidence>
<proteinExistence type="predicted"/>
<keyword evidence="6" id="KW-0675">Receptor</keyword>
<evidence type="ECO:0000256" key="6">
    <source>
        <dbReference type="ARBA" id="ARBA00023170"/>
    </source>
</evidence>
<evidence type="ECO:0000256" key="9">
    <source>
        <dbReference type="SAM" id="Phobius"/>
    </source>
</evidence>
<dbReference type="Pfam" id="PF00001">
    <property type="entry name" value="7tm_1"/>
    <property type="match status" value="1"/>
</dbReference>
<dbReference type="PANTHER" id="PTHR24243:SF208">
    <property type="entry name" value="PYROKININ-1 RECEPTOR"/>
    <property type="match status" value="1"/>
</dbReference>
<dbReference type="InterPro" id="IPR017452">
    <property type="entry name" value="GPCR_Rhodpsn_7TM"/>
</dbReference>
<feature type="domain" description="G-protein coupled receptors family 1 profile" evidence="10">
    <location>
        <begin position="1"/>
        <end position="182"/>
    </location>
</feature>
<evidence type="ECO:0000313" key="12">
    <source>
        <dbReference type="Proteomes" id="UP001176961"/>
    </source>
</evidence>
<sequence length="346" mass="38697">MISICAFTAERWLAVCHSLRMNVKTRKFCWTFASIICFVLAFLTGLRTENFSVEEVEIGGNKTIEICFGDVSDFYTYTTLIIFVFSYLIPVLMLATMSFQIAATARRAAHTVQTECSRASTKMISLLVAVVVSFLICWSPAQILRLNNLFPVLNLTPLEGAVAGSIAACCYYLNCAVNPILYNMFSQKFREALLHMVNSGRATAPARMTCSTSDGNHKLHLVESNRWGKKIPKKLVIGHITKTDKDDMNGKEKFRGLSMPLSKSLPPALFSESDELGSDNSREPVIDPSLIYPTRRPRFDGGIAFPPVLPMIQGQDRGLPFGTVHNQMSFRSTSRRKSKGEFRKEH</sequence>
<evidence type="ECO:0000256" key="2">
    <source>
        <dbReference type="ARBA" id="ARBA00022692"/>
    </source>
</evidence>
<feature type="region of interest" description="Disordered" evidence="8">
    <location>
        <begin position="324"/>
        <end position="346"/>
    </location>
</feature>
<accession>A0AA36H653</accession>
<dbReference type="EMBL" id="CATQJL010000316">
    <property type="protein sequence ID" value="CAJ0604840.1"/>
    <property type="molecule type" value="Genomic_DNA"/>
</dbReference>
<dbReference type="PROSITE" id="PS50262">
    <property type="entry name" value="G_PROTEIN_RECEP_F1_2"/>
    <property type="match status" value="1"/>
</dbReference>
<organism evidence="11 12">
    <name type="scientific">Cylicocyclus nassatus</name>
    <name type="common">Nematode worm</name>
    <dbReference type="NCBI Taxonomy" id="53992"/>
    <lineage>
        <taxon>Eukaryota</taxon>
        <taxon>Metazoa</taxon>
        <taxon>Ecdysozoa</taxon>
        <taxon>Nematoda</taxon>
        <taxon>Chromadorea</taxon>
        <taxon>Rhabditida</taxon>
        <taxon>Rhabditina</taxon>
        <taxon>Rhabditomorpha</taxon>
        <taxon>Strongyloidea</taxon>
        <taxon>Strongylidae</taxon>
        <taxon>Cylicocyclus</taxon>
    </lineage>
</organism>
<reference evidence="11" key="1">
    <citation type="submission" date="2023-07" db="EMBL/GenBank/DDBJ databases">
        <authorList>
            <consortium name="CYATHOMIX"/>
        </authorList>
    </citation>
    <scope>NUCLEOTIDE SEQUENCE</scope>
    <source>
        <strain evidence="11">N/A</strain>
    </source>
</reference>
<dbReference type="PANTHER" id="PTHR24243">
    <property type="entry name" value="G-PROTEIN COUPLED RECEPTOR"/>
    <property type="match status" value="1"/>
</dbReference>
<comment type="caution">
    <text evidence="11">The sequence shown here is derived from an EMBL/GenBank/DDBJ whole genome shotgun (WGS) entry which is preliminary data.</text>
</comment>
<dbReference type="GO" id="GO:0005886">
    <property type="term" value="C:plasma membrane"/>
    <property type="evidence" value="ECO:0007669"/>
    <property type="project" value="TreeGrafter"/>
</dbReference>
<gene>
    <name evidence="11" type="ORF">CYNAS_LOCUS16823</name>
</gene>